<sequence length="281" mass="31710">MRRKNMSALIHDGVSRLAELDNGILKLQLALDRGNIFKSLMFKGQELILIKPENYASDERPTCGCPILFPYSGNNQEGLLHLGDECYQSGIHGIAHSLVWEICAFADSSITLSTHATQKTKETYPFDFCLQSKLSLDENRLRYELTARNESERVMPCDLGLHPFFLNPNLNGTIFSGKFMDGRMLTNEDLDFDQVCKSGYLCGQLRELSCILPNGLRLTFNSLEGFVNTLIWSGDPHRFMVIEPLSGTVNAINEHRNRFNVQPGETCKAVLEIKISDRQDT</sequence>
<dbReference type="SUPFAM" id="SSF74650">
    <property type="entry name" value="Galactose mutarotase-like"/>
    <property type="match status" value="1"/>
</dbReference>
<dbReference type="InterPro" id="IPR008183">
    <property type="entry name" value="Aldose_1/G6P_1-epimerase"/>
</dbReference>
<gene>
    <name evidence="1" type="ORF">MQE39_02120</name>
</gene>
<proteinExistence type="predicted"/>
<dbReference type="Proteomes" id="UP001276902">
    <property type="component" value="Unassembled WGS sequence"/>
</dbReference>
<comment type="caution">
    <text evidence="1">The sequence shown here is derived from an EMBL/GenBank/DDBJ whole genome shotgun (WGS) entry which is preliminary data.</text>
</comment>
<evidence type="ECO:0000313" key="2">
    <source>
        <dbReference type="Proteomes" id="UP001276902"/>
    </source>
</evidence>
<dbReference type="EMBL" id="JALDAW010000008">
    <property type="protein sequence ID" value="MDY5166921.1"/>
    <property type="molecule type" value="Genomic_DNA"/>
</dbReference>
<name>A0AB35UJC0_9FIRM</name>
<organism evidence="1 2">
    <name type="scientific">Dielma fastidiosa</name>
    <dbReference type="NCBI Taxonomy" id="1034346"/>
    <lineage>
        <taxon>Bacteria</taxon>
        <taxon>Bacillati</taxon>
        <taxon>Bacillota</taxon>
        <taxon>Erysipelotrichia</taxon>
        <taxon>Erysipelotrichales</taxon>
        <taxon>Erysipelotrichaceae</taxon>
        <taxon>Dielma</taxon>
    </lineage>
</organism>
<dbReference type="GO" id="GO:0030246">
    <property type="term" value="F:carbohydrate binding"/>
    <property type="evidence" value="ECO:0007669"/>
    <property type="project" value="InterPro"/>
</dbReference>
<evidence type="ECO:0008006" key="3">
    <source>
        <dbReference type="Google" id="ProtNLM"/>
    </source>
</evidence>
<reference evidence="1" key="1">
    <citation type="submission" date="2022-03" db="EMBL/GenBank/DDBJ databases">
        <title>First case of bacteraemia caused by Dielma fastidiosa in a patient hospitalised with diverticulitis.</title>
        <authorList>
            <person name="Forman-Ankjaer B."/>
            <person name="Hvid-Jensen F."/>
            <person name="Kobel C.M."/>
            <person name="Greve T."/>
        </authorList>
    </citation>
    <scope>NUCLEOTIDE SEQUENCE</scope>
    <source>
        <strain evidence="1">AUH_DF_2021</strain>
    </source>
</reference>
<evidence type="ECO:0000313" key="1">
    <source>
        <dbReference type="EMBL" id="MDY5166921.1"/>
    </source>
</evidence>
<dbReference type="Pfam" id="PF01263">
    <property type="entry name" value="Aldose_epim"/>
    <property type="match status" value="1"/>
</dbReference>
<dbReference type="GO" id="GO:0016853">
    <property type="term" value="F:isomerase activity"/>
    <property type="evidence" value="ECO:0007669"/>
    <property type="project" value="InterPro"/>
</dbReference>
<protein>
    <recommendedName>
        <fullName evidence="3">Aldose 1-epimerase</fullName>
    </recommendedName>
</protein>
<accession>A0AB35UJC0</accession>
<dbReference type="RefSeq" id="WP_146211882.1">
    <property type="nucleotide sequence ID" value="NZ_BAABZA010000001.1"/>
</dbReference>
<dbReference type="AlphaFoldDB" id="A0AB35UJC0"/>
<dbReference type="GO" id="GO:0005975">
    <property type="term" value="P:carbohydrate metabolic process"/>
    <property type="evidence" value="ECO:0007669"/>
    <property type="project" value="InterPro"/>
</dbReference>
<dbReference type="InterPro" id="IPR011013">
    <property type="entry name" value="Gal_mutarotase_sf_dom"/>
</dbReference>
<dbReference type="InterPro" id="IPR014718">
    <property type="entry name" value="GH-type_carb-bd"/>
</dbReference>
<dbReference type="Gene3D" id="2.70.98.10">
    <property type="match status" value="1"/>
</dbReference>